<comment type="caution">
    <text evidence="12">The sequence shown here is derived from an EMBL/GenBank/DDBJ whole genome shotgun (WGS) entry which is preliminary data.</text>
</comment>
<feature type="transmembrane region" description="Helical" evidence="10">
    <location>
        <begin position="168"/>
        <end position="188"/>
    </location>
</feature>
<comment type="subcellular location">
    <subcellularLocation>
        <location evidence="1">Cell membrane</location>
        <topology evidence="1">Multi-pass membrane protein</topology>
    </subcellularLocation>
</comment>
<reference evidence="12 13" key="1">
    <citation type="submission" date="2013-09" db="EMBL/GenBank/DDBJ databases">
        <title>Genome sequencing of Arenimonas composti.</title>
        <authorList>
            <person name="Chen F."/>
            <person name="Wang G."/>
        </authorList>
    </citation>
    <scope>NUCLEOTIDE SEQUENCE [LARGE SCALE GENOMIC DNA]</scope>
    <source>
        <strain evidence="12 13">TR7-09</strain>
    </source>
</reference>
<dbReference type="EC" id="3.6.1.27" evidence="2"/>
<keyword evidence="6 10" id="KW-1133">Transmembrane helix</keyword>
<evidence type="ECO:0000256" key="2">
    <source>
        <dbReference type="ARBA" id="ARBA00012374"/>
    </source>
</evidence>
<evidence type="ECO:0000256" key="1">
    <source>
        <dbReference type="ARBA" id="ARBA00004651"/>
    </source>
</evidence>
<keyword evidence="4 10" id="KW-0812">Transmembrane</keyword>
<dbReference type="SMART" id="SM00014">
    <property type="entry name" value="acidPPc"/>
    <property type="match status" value="1"/>
</dbReference>
<sequence>MRLVRRAIAAYLRARWRRLALAFAGVALPLMLFAFFAEDVHDGDPFPFDEPLLLAAKAHESLAMDRVMLVGSELGYRMGVVPVDFLLVTGLLATRRLRPGLFAAVAIGGSALLNLAAKAVFQRARPDLWLSIAPEHNFSFPSGHAMGSATLAATVLLLVWHTRWRGPAALLGLAFMVWVASSRIYLGVHWPSDIIAGWAAAIAWVVATYLIVRPRRAPQYAQTRLRPDSLAR</sequence>
<feature type="transmembrane region" description="Helical" evidence="10">
    <location>
        <begin position="194"/>
        <end position="212"/>
    </location>
</feature>
<feature type="domain" description="Phosphatidic acid phosphatase type 2/haloperoxidase" evidence="11">
    <location>
        <begin position="99"/>
        <end position="209"/>
    </location>
</feature>
<dbReference type="EMBL" id="AWXU01000025">
    <property type="protein sequence ID" value="KFN50068.1"/>
    <property type="molecule type" value="Genomic_DNA"/>
</dbReference>
<evidence type="ECO:0000313" key="13">
    <source>
        <dbReference type="Proteomes" id="UP000029391"/>
    </source>
</evidence>
<dbReference type="CDD" id="cd03392">
    <property type="entry name" value="PAP2_like_2"/>
    <property type="match status" value="1"/>
</dbReference>
<dbReference type="InterPro" id="IPR000326">
    <property type="entry name" value="PAP2/HPO"/>
</dbReference>
<dbReference type="Proteomes" id="UP000029391">
    <property type="component" value="Unassembled WGS sequence"/>
</dbReference>
<feature type="transmembrane region" description="Helical" evidence="10">
    <location>
        <begin position="74"/>
        <end position="94"/>
    </location>
</feature>
<keyword evidence="7 10" id="KW-0472">Membrane</keyword>
<organism evidence="12 13">
    <name type="scientific">Arenimonas composti TR7-09 = DSM 18010</name>
    <dbReference type="NCBI Taxonomy" id="1121013"/>
    <lineage>
        <taxon>Bacteria</taxon>
        <taxon>Pseudomonadati</taxon>
        <taxon>Pseudomonadota</taxon>
        <taxon>Gammaproteobacteria</taxon>
        <taxon>Lysobacterales</taxon>
        <taxon>Lysobacteraceae</taxon>
        <taxon>Arenimonas</taxon>
    </lineage>
</organism>
<comment type="catalytic activity">
    <reaction evidence="9">
        <text>di-trans,octa-cis-undecaprenyl diphosphate + H2O = di-trans,octa-cis-undecaprenyl phosphate + phosphate + H(+)</text>
        <dbReference type="Rhea" id="RHEA:28094"/>
        <dbReference type="ChEBI" id="CHEBI:15377"/>
        <dbReference type="ChEBI" id="CHEBI:15378"/>
        <dbReference type="ChEBI" id="CHEBI:43474"/>
        <dbReference type="ChEBI" id="CHEBI:58405"/>
        <dbReference type="ChEBI" id="CHEBI:60392"/>
        <dbReference type="EC" id="3.6.1.27"/>
    </reaction>
</comment>
<dbReference type="PANTHER" id="PTHR14969:SF62">
    <property type="entry name" value="DECAPRENYLPHOSPHORYL-5-PHOSPHORIBOSE PHOSPHATASE RV3807C-RELATED"/>
    <property type="match status" value="1"/>
</dbReference>
<protein>
    <recommendedName>
        <fullName evidence="2">undecaprenyl-diphosphate phosphatase</fullName>
        <ecNumber evidence="2">3.6.1.27</ecNumber>
    </recommendedName>
    <alternativeName>
        <fullName evidence="8">Undecaprenyl pyrophosphate phosphatase</fullName>
    </alternativeName>
</protein>
<evidence type="ECO:0000256" key="3">
    <source>
        <dbReference type="ARBA" id="ARBA00022475"/>
    </source>
</evidence>
<gene>
    <name evidence="12" type="ORF">P873_00820</name>
</gene>
<keyword evidence="13" id="KW-1185">Reference proteome</keyword>
<feature type="transmembrane region" description="Helical" evidence="10">
    <location>
        <begin position="101"/>
        <end position="121"/>
    </location>
</feature>
<dbReference type="Pfam" id="PF01569">
    <property type="entry name" value="PAP2"/>
    <property type="match status" value="1"/>
</dbReference>
<dbReference type="PANTHER" id="PTHR14969">
    <property type="entry name" value="SPHINGOSINE-1-PHOSPHATE PHOSPHOHYDROLASE"/>
    <property type="match status" value="1"/>
</dbReference>
<evidence type="ECO:0000256" key="7">
    <source>
        <dbReference type="ARBA" id="ARBA00023136"/>
    </source>
</evidence>
<feature type="transmembrane region" description="Helical" evidence="10">
    <location>
        <begin position="141"/>
        <end position="161"/>
    </location>
</feature>
<keyword evidence="5" id="KW-0378">Hydrolase</keyword>
<evidence type="ECO:0000256" key="10">
    <source>
        <dbReference type="SAM" id="Phobius"/>
    </source>
</evidence>
<evidence type="ECO:0000256" key="9">
    <source>
        <dbReference type="ARBA" id="ARBA00047594"/>
    </source>
</evidence>
<keyword evidence="3" id="KW-1003">Cell membrane</keyword>
<dbReference type="GO" id="GO:0005886">
    <property type="term" value="C:plasma membrane"/>
    <property type="evidence" value="ECO:0007669"/>
    <property type="project" value="UniProtKB-SubCell"/>
</dbReference>
<evidence type="ECO:0000256" key="4">
    <source>
        <dbReference type="ARBA" id="ARBA00022692"/>
    </source>
</evidence>
<dbReference type="STRING" id="1121013.GCA_000426365_00325"/>
<dbReference type="InterPro" id="IPR036938">
    <property type="entry name" value="PAP2/HPO_sf"/>
</dbReference>
<dbReference type="Gene3D" id="1.20.144.10">
    <property type="entry name" value="Phosphatidic acid phosphatase type 2/haloperoxidase"/>
    <property type="match status" value="1"/>
</dbReference>
<proteinExistence type="predicted"/>
<feature type="transmembrane region" description="Helical" evidence="10">
    <location>
        <begin position="20"/>
        <end position="37"/>
    </location>
</feature>
<evidence type="ECO:0000256" key="8">
    <source>
        <dbReference type="ARBA" id="ARBA00032707"/>
    </source>
</evidence>
<evidence type="ECO:0000256" key="6">
    <source>
        <dbReference type="ARBA" id="ARBA00022989"/>
    </source>
</evidence>
<evidence type="ECO:0000259" key="11">
    <source>
        <dbReference type="SMART" id="SM00014"/>
    </source>
</evidence>
<evidence type="ECO:0000256" key="5">
    <source>
        <dbReference type="ARBA" id="ARBA00022801"/>
    </source>
</evidence>
<accession>A0A091BBP4</accession>
<dbReference type="GO" id="GO:0050380">
    <property type="term" value="F:undecaprenyl-diphosphatase activity"/>
    <property type="evidence" value="ECO:0007669"/>
    <property type="project" value="UniProtKB-EC"/>
</dbReference>
<dbReference type="eggNOG" id="COG0671">
    <property type="taxonomic scope" value="Bacteria"/>
</dbReference>
<dbReference type="AlphaFoldDB" id="A0A091BBP4"/>
<evidence type="ECO:0000313" key="12">
    <source>
        <dbReference type="EMBL" id="KFN50068.1"/>
    </source>
</evidence>
<name>A0A091BBP4_9GAMM</name>
<dbReference type="SUPFAM" id="SSF48317">
    <property type="entry name" value="Acid phosphatase/Vanadium-dependent haloperoxidase"/>
    <property type="match status" value="1"/>
</dbReference>